<keyword evidence="3" id="KW-1185">Reference proteome</keyword>
<dbReference type="PANTHER" id="PTHR43364">
    <property type="entry name" value="NADH-SPECIFIC METHYLGLYOXAL REDUCTASE-RELATED"/>
    <property type="match status" value="1"/>
</dbReference>
<dbReference type="EMBL" id="JBHRTQ010000005">
    <property type="protein sequence ID" value="MFC3173692.1"/>
    <property type="molecule type" value="Genomic_DNA"/>
</dbReference>
<protein>
    <submittedName>
        <fullName evidence="2">Aldo/keto reductase</fullName>
    </submittedName>
</protein>
<dbReference type="InterPro" id="IPR023210">
    <property type="entry name" value="NADP_OxRdtase_dom"/>
</dbReference>
<name>A0ABV7IP09_9SPHN</name>
<dbReference type="InterPro" id="IPR036812">
    <property type="entry name" value="NAD(P)_OxRdtase_dom_sf"/>
</dbReference>
<dbReference type="RefSeq" id="WP_379509077.1">
    <property type="nucleotide sequence ID" value="NZ_JBHRTQ010000005.1"/>
</dbReference>
<proteinExistence type="predicted"/>
<organism evidence="2 3">
    <name type="scientific">Novosphingobium bradum</name>
    <dbReference type="NCBI Taxonomy" id="1737444"/>
    <lineage>
        <taxon>Bacteria</taxon>
        <taxon>Pseudomonadati</taxon>
        <taxon>Pseudomonadota</taxon>
        <taxon>Alphaproteobacteria</taxon>
        <taxon>Sphingomonadales</taxon>
        <taxon>Sphingomonadaceae</taxon>
        <taxon>Novosphingobium</taxon>
    </lineage>
</organism>
<evidence type="ECO:0000259" key="1">
    <source>
        <dbReference type="Pfam" id="PF00248"/>
    </source>
</evidence>
<feature type="domain" description="NADP-dependent oxidoreductase" evidence="1">
    <location>
        <begin position="15"/>
        <end position="317"/>
    </location>
</feature>
<evidence type="ECO:0000313" key="2">
    <source>
        <dbReference type="EMBL" id="MFC3173692.1"/>
    </source>
</evidence>
<reference evidence="3" key="1">
    <citation type="journal article" date="2019" name="Int. J. Syst. Evol. Microbiol.">
        <title>The Global Catalogue of Microorganisms (GCM) 10K type strain sequencing project: providing services to taxonomists for standard genome sequencing and annotation.</title>
        <authorList>
            <consortium name="The Broad Institute Genomics Platform"/>
            <consortium name="The Broad Institute Genome Sequencing Center for Infectious Disease"/>
            <person name="Wu L."/>
            <person name="Ma J."/>
        </authorList>
    </citation>
    <scope>NUCLEOTIDE SEQUENCE [LARGE SCALE GENOMIC DNA]</scope>
    <source>
        <strain evidence="3">KCTC 42984</strain>
    </source>
</reference>
<dbReference type="Gene3D" id="3.20.20.100">
    <property type="entry name" value="NADP-dependent oxidoreductase domain"/>
    <property type="match status" value="1"/>
</dbReference>
<dbReference type="PANTHER" id="PTHR43364:SF18">
    <property type="entry name" value="OXIDOREDUCTASE"/>
    <property type="match status" value="1"/>
</dbReference>
<comment type="caution">
    <text evidence="2">The sequence shown here is derived from an EMBL/GenBank/DDBJ whole genome shotgun (WGS) entry which is preliminary data.</text>
</comment>
<dbReference type="Proteomes" id="UP001595604">
    <property type="component" value="Unassembled WGS sequence"/>
</dbReference>
<dbReference type="InterPro" id="IPR050523">
    <property type="entry name" value="AKR_Detox_Biosynth"/>
</dbReference>
<dbReference type="SUPFAM" id="SSF51430">
    <property type="entry name" value="NAD(P)-linked oxidoreductase"/>
    <property type="match status" value="1"/>
</dbReference>
<sequence>MNYRQLGRTGAFVSEIALGAGTFGGDPAQGGMLQSTADALVACALEHGVNFFDTADAYLSGQSETLLGHAFRNLGLSRSDIFVSSKVQNPMGPGPNDRGASRLHIMDGVKKSLKRLQLDHLDLYQIHSHDPVTPIEETMRALDDLVSQGLVRYIGASNWRAYRIAKANGIADHFGRARFVTTQGYYCLSARDVERELIPCLEEEGVGLLAWSPLDGGFLTGKFPRDGTMAPGTRQARLQGYPPVNRERAWDCVDVMREIAAEIGATIPRVAIAWVLHRPAVSSVLVGANRVEQLADTLAAAEISLSQDHLDRLDAVSRLPSEYPEWMLTRQAPSRFPAEFKRKPD</sequence>
<evidence type="ECO:0000313" key="3">
    <source>
        <dbReference type="Proteomes" id="UP001595604"/>
    </source>
</evidence>
<dbReference type="CDD" id="cd19091">
    <property type="entry name" value="AKR_PsAKR"/>
    <property type="match status" value="1"/>
</dbReference>
<gene>
    <name evidence="2" type="ORF">ACFOD9_05450</name>
</gene>
<accession>A0ABV7IP09</accession>
<dbReference type="Pfam" id="PF00248">
    <property type="entry name" value="Aldo_ket_red"/>
    <property type="match status" value="1"/>
</dbReference>